<feature type="transmembrane region" description="Helical" evidence="2">
    <location>
        <begin position="1748"/>
        <end position="1775"/>
    </location>
</feature>
<accession>I7M760</accession>
<proteinExistence type="predicted"/>
<feature type="transmembrane region" description="Helical" evidence="2">
    <location>
        <begin position="1536"/>
        <end position="1561"/>
    </location>
</feature>
<feature type="transmembrane region" description="Helical" evidence="2">
    <location>
        <begin position="185"/>
        <end position="211"/>
    </location>
</feature>
<keyword evidence="2 3" id="KW-0812">Transmembrane</keyword>
<feature type="transmembrane region" description="Helical" evidence="2">
    <location>
        <begin position="250"/>
        <end position="269"/>
    </location>
</feature>
<feature type="region of interest" description="Disordered" evidence="1">
    <location>
        <begin position="1123"/>
        <end position="1173"/>
    </location>
</feature>
<protein>
    <submittedName>
        <fullName evidence="3">Transmembrane protein, putative</fullName>
    </submittedName>
</protein>
<feature type="transmembrane region" description="Helical" evidence="2">
    <location>
        <begin position="93"/>
        <end position="112"/>
    </location>
</feature>
<evidence type="ECO:0000256" key="2">
    <source>
        <dbReference type="SAM" id="Phobius"/>
    </source>
</evidence>
<dbReference type="PANTHER" id="PTHR31600:SF2">
    <property type="entry name" value="GAMETE ENRICHED GENE 10 PROTEIN-RELATED"/>
    <property type="match status" value="1"/>
</dbReference>
<organism evidence="3 4">
    <name type="scientific">Tetrahymena thermophila (strain SB210)</name>
    <dbReference type="NCBI Taxonomy" id="312017"/>
    <lineage>
        <taxon>Eukaryota</taxon>
        <taxon>Sar</taxon>
        <taxon>Alveolata</taxon>
        <taxon>Ciliophora</taxon>
        <taxon>Intramacronucleata</taxon>
        <taxon>Oligohymenophorea</taxon>
        <taxon>Hymenostomatida</taxon>
        <taxon>Tetrahymenina</taxon>
        <taxon>Tetrahymenidae</taxon>
        <taxon>Tetrahymena</taxon>
    </lineage>
</organism>
<dbReference type="InterPro" id="IPR052994">
    <property type="entry name" value="Tiny_macrocysts_regulators"/>
</dbReference>
<keyword evidence="4" id="KW-1185">Reference proteome</keyword>
<dbReference type="OrthoDB" id="300803at2759"/>
<keyword evidence="2" id="KW-0472">Membrane</keyword>
<dbReference type="Proteomes" id="UP000009168">
    <property type="component" value="Unassembled WGS sequence"/>
</dbReference>
<feature type="transmembrane region" description="Helical" evidence="2">
    <location>
        <begin position="1229"/>
        <end position="1253"/>
    </location>
</feature>
<feature type="transmembrane region" description="Helical" evidence="2">
    <location>
        <begin position="310"/>
        <end position="329"/>
    </location>
</feature>
<feature type="transmembrane region" description="Helical" evidence="2">
    <location>
        <begin position="40"/>
        <end position="63"/>
    </location>
</feature>
<dbReference type="PANTHER" id="PTHR31600">
    <property type="entry name" value="TINY MACROCYSTS PROTEIN B-RELATED"/>
    <property type="match status" value="1"/>
</dbReference>
<feature type="region of interest" description="Disordered" evidence="1">
    <location>
        <begin position="869"/>
        <end position="891"/>
    </location>
</feature>
<dbReference type="InParanoid" id="I7M760"/>
<dbReference type="KEGG" id="tet:TTHERM_00560070"/>
<dbReference type="GeneID" id="7834875"/>
<dbReference type="EMBL" id="GG662808">
    <property type="protein sequence ID" value="EAR89916.2"/>
    <property type="molecule type" value="Genomic_DNA"/>
</dbReference>
<evidence type="ECO:0000313" key="3">
    <source>
        <dbReference type="EMBL" id="EAR89916.2"/>
    </source>
</evidence>
<dbReference type="RefSeq" id="XP_001010161.2">
    <property type="nucleotide sequence ID" value="XM_001010161.2"/>
</dbReference>
<sequence length="1814" mass="211068">MKNLRELEKKRTTKDVLYEALSNLFLLMFLKDSERNRERIYYVGLVSIYFSQIAGFIITASQVNVTDDYLKYLFELCQSVRITYLLKSVDSGILVAVILFCLCLYEVVLILFNINLSFANIKDDVDILKTQANQIGAVQLYYEHQKWIYCLPKLDLIFSVLFCDGSSHLQRCSLSVTNPSSQGMIFYFNIVCSIFLLMTTIILNIIVVLIYHNPELSSVNQLKSRYSQFKQIEPLLEIGLVLLTYFGNTIVIYSFGQIIGIFLLIEYFYHFPLMDKNISDIYGWMVIVYQTYASMLLFREYTTSIKDANFPIIFLLIISILYGILKTFWNNKIIFAMTVDPNRLGDFPQASCLYLEKLCEQFEQSSTTLSSKLILFGSLQLHKNNCRDTLCPCKDTQFNELAGEERPTISGGMVIDLGKDIKIKGVDFARICDEQAVFEKWFMLFIDYQFEVLISHLVKKGQEVIVQEVCLRYWFFLIKFKKNQIKALYQNKVMNQMLKRKDSFFQTVERSLTNLIESKIKEKDKAHFYSYSQKDRQDAINNIKFDKMVQSETEKDRLKKILGNLIVEKCTFMDEMIKGFKSLEEMRQKIINFLFLVEYFEKILKHQMNQNKQNIYFLKFSSLLKAYILFDPINCRDTEAAVEEIINRERSVDQTTTITSLSILQGNVGSIIASFKNVKENGKILKFSEKIPQIFKYNKGEFQTKESVTDLIPDCIGRLHDQFLMRLINTGVAKTVRNYRTMFAKDKMGYIFRVKLFINFYFIKQDDFAFSSLVINCPSNDMYVLLNSKGYIEGMSESFAHLIQGENVESIYFKKLNISALIPSFIEFMQEFNLKEEYSFLKFKLDVPKDMNKLIQTFILHHSNYYSSQQTTERGKENSSRSEMKKTTKSNSEWKNNVSSFLNTRVQQKLCSYELTLNVRHELFQDNGDDVLIYVLEIQQYVNWDDLLQSEFSNSTGGRSKQSQRVLQSDKTKLDNLNHQITHQETMAHQLVGQINSQHSQHDNINLLNTDQHIDLKQDNEIQGSKSAQIDSCDNLDKKNPNFKSTVLQPKLQNYANLDDSNMPILDNKKLEENILDTNAINNTLMMTTQQYEDEKEIVAQLNKTKTMKYSKVEDTTNCEFSQTNQVNQDNQETGLHLSQGQQKAEMDKYKKDDDSSQGHDSKNNGKESISVFDDGKKEIGNDLIRQMGRNNELPFDQGSKSSMQSSSSSIVKHIIDNTTSKSTPPFLVILYGVFVFQFFVFITVVVVLSVTISNSFNSYTQALNRMGSSSKMLIPINQAMMTSDITSLKNMNQLSPLPSQSYMNVMEEVTRSGYQQYSDNLFNFLDLQVQYQYQKIVFNMMINAYLMSFRQNLVTKLYFTEYLKQVGTSLFNLNRNDFQNQITVFLEEKYLLVNNLNSTQSYLLVSMQSISDDLSSLQSSIIVVNTYSIVLAIVLIILSFGFIIPSYNNLKFKSERILMIVSRLKQEETSDIIFHLKGIQAKLFSDDDEYLHIDFSNFALREENELEQSQRAKKKKNKQRQNYLYDRIFDNKLKFWSFIIILIFLCLLSVLFFLIIFIYLNQFESIFGTPANQYKQFIQGSMQFTTASSSHNSILINNLLKENNMEYLTDEKLNELIELRAQSLQQSQQYFSQQFVLLQQQGSTSQFQNMIVKVSQQNICEQNILDQNYIDYCKSALQGILTQGLQPTVSTIIQKIQNEMNIDNNFNMFIQSQEYQDGMIVQQLLTNVMTYIVVQFENQNVNIKDNYLNILLLILSLGSLVYVLIFFIVIAIYLNKLKREYLVIKKAIQLVPYRRLTEDSMTLFLLKKVMDLQ</sequence>
<name>I7M760_TETTS</name>
<evidence type="ECO:0000313" key="4">
    <source>
        <dbReference type="Proteomes" id="UP000009168"/>
    </source>
</evidence>
<reference evidence="4" key="1">
    <citation type="journal article" date="2006" name="PLoS Biol.">
        <title>Macronuclear genome sequence of the ciliate Tetrahymena thermophila, a model eukaryote.</title>
        <authorList>
            <person name="Eisen J.A."/>
            <person name="Coyne R.S."/>
            <person name="Wu M."/>
            <person name="Wu D."/>
            <person name="Thiagarajan M."/>
            <person name="Wortman J.R."/>
            <person name="Badger J.H."/>
            <person name="Ren Q."/>
            <person name="Amedeo P."/>
            <person name="Jones K.M."/>
            <person name="Tallon L.J."/>
            <person name="Delcher A.L."/>
            <person name="Salzberg S.L."/>
            <person name="Silva J.C."/>
            <person name="Haas B.J."/>
            <person name="Majoros W.H."/>
            <person name="Farzad M."/>
            <person name="Carlton J.M."/>
            <person name="Smith R.K. Jr."/>
            <person name="Garg J."/>
            <person name="Pearlman R.E."/>
            <person name="Karrer K.M."/>
            <person name="Sun L."/>
            <person name="Manning G."/>
            <person name="Elde N.C."/>
            <person name="Turkewitz A.P."/>
            <person name="Asai D.J."/>
            <person name="Wilkes D.E."/>
            <person name="Wang Y."/>
            <person name="Cai H."/>
            <person name="Collins K."/>
            <person name="Stewart B.A."/>
            <person name="Lee S.R."/>
            <person name="Wilamowska K."/>
            <person name="Weinberg Z."/>
            <person name="Ruzzo W.L."/>
            <person name="Wloga D."/>
            <person name="Gaertig J."/>
            <person name="Frankel J."/>
            <person name="Tsao C.-C."/>
            <person name="Gorovsky M.A."/>
            <person name="Keeling P.J."/>
            <person name="Waller R.F."/>
            <person name="Patron N.J."/>
            <person name="Cherry J.M."/>
            <person name="Stover N.A."/>
            <person name="Krieger C.J."/>
            <person name="del Toro C."/>
            <person name="Ryder H.F."/>
            <person name="Williamson S.C."/>
            <person name="Barbeau R.A."/>
            <person name="Hamilton E.P."/>
            <person name="Orias E."/>
        </authorList>
    </citation>
    <scope>NUCLEOTIDE SEQUENCE [LARGE SCALE GENOMIC DNA]</scope>
    <source>
        <strain evidence="4">SB210</strain>
    </source>
</reference>
<evidence type="ECO:0000256" key="1">
    <source>
        <dbReference type="SAM" id="MobiDB-lite"/>
    </source>
</evidence>
<keyword evidence="2" id="KW-1133">Transmembrane helix</keyword>
<gene>
    <name evidence="3" type="ORF">TTHERM_00560070</name>
</gene>
<dbReference type="STRING" id="312017.I7M760"/>
<feature type="compositionally biased region" description="Basic and acidic residues" evidence="1">
    <location>
        <begin position="1145"/>
        <end position="1166"/>
    </location>
</feature>
<feature type="compositionally biased region" description="Polar residues" evidence="1">
    <location>
        <begin position="1123"/>
        <end position="1143"/>
    </location>
</feature>
<feature type="transmembrane region" description="Helical" evidence="2">
    <location>
        <begin position="1428"/>
        <end position="1448"/>
    </location>
</feature>
<feature type="compositionally biased region" description="Basic and acidic residues" evidence="1">
    <location>
        <begin position="873"/>
        <end position="886"/>
    </location>
</feature>